<dbReference type="AlphaFoldDB" id="L1MMB5"/>
<dbReference type="RefSeq" id="WP_006061941.1">
    <property type="nucleotide sequence ID" value="NZ_KB290821.1"/>
</dbReference>
<evidence type="ECO:0000313" key="1">
    <source>
        <dbReference type="EMBL" id="EKX92200.1"/>
    </source>
</evidence>
<dbReference type="Gene3D" id="3.20.20.210">
    <property type="match status" value="1"/>
</dbReference>
<gene>
    <name evidence="1" type="ORF">HMPREF9997_00245</name>
</gene>
<sequence>MTVNFYGLGELPGASIIAAADIVVGETGDLRQLPILPARGVDVVGLTTGILPGINVDVGPRSWVLSARPQLRTRRMWDRVEADLDQCEQAWGTRIDAVKIQVAGPWTLSASIELSNGHRALTDTGALRDLTESLIAGIQEYSADVRARFDTEVYVQLDEPLLAQVRDGSLPGTSQFDEIPSINDADLGERLAGVIEGAEVRYLNQTGYPPLWKVAQVAGVETCQVTLDTVRGSEQYDGMGHALAAGMRVGLGMTRAGDDRDPRHLAVDVARMWDELGLDRTLLTHAVDVHPRGGLADCTLLDAAAALRTARTVADMLDKDAGDL</sequence>
<dbReference type="STRING" id="1035195.HMPREF9997_00245"/>
<accession>L1MMB5</accession>
<proteinExistence type="predicted"/>
<reference evidence="1 2" key="1">
    <citation type="submission" date="2012-05" db="EMBL/GenBank/DDBJ databases">
        <authorList>
            <person name="Weinstock G."/>
            <person name="Sodergren E."/>
            <person name="Lobos E.A."/>
            <person name="Fulton L."/>
            <person name="Fulton R."/>
            <person name="Courtney L."/>
            <person name="Fronick C."/>
            <person name="O'Laughlin M."/>
            <person name="Godfrey J."/>
            <person name="Wilson R.M."/>
            <person name="Miner T."/>
            <person name="Farmer C."/>
            <person name="Delehaunty K."/>
            <person name="Cordes M."/>
            <person name="Minx P."/>
            <person name="Tomlinson C."/>
            <person name="Chen J."/>
            <person name="Wollam A."/>
            <person name="Pepin K.H."/>
            <person name="Bhonagiri V."/>
            <person name="Zhang X."/>
            <person name="Suruliraj S."/>
            <person name="Warren W."/>
            <person name="Mitreva M."/>
            <person name="Mardis E.R."/>
            <person name="Wilson R.K."/>
        </authorList>
    </citation>
    <scope>NUCLEOTIDE SEQUENCE [LARGE SCALE GENOMIC DNA]</scope>
    <source>
        <strain evidence="1 2">F0235</strain>
    </source>
</reference>
<comment type="caution">
    <text evidence="1">The sequence shown here is derived from an EMBL/GenBank/DDBJ whole genome shotgun (WGS) entry which is preliminary data.</text>
</comment>
<dbReference type="SUPFAM" id="SSF51726">
    <property type="entry name" value="UROD/MetE-like"/>
    <property type="match status" value="1"/>
</dbReference>
<dbReference type="OrthoDB" id="5242426at2"/>
<dbReference type="PATRIC" id="fig|1035195.3.peg.229"/>
<dbReference type="HOGENOM" id="CLU_065357_0_0_11"/>
<dbReference type="eggNOG" id="COG0620">
    <property type="taxonomic scope" value="Bacteria"/>
</dbReference>
<dbReference type="EMBL" id="AMEM01000006">
    <property type="protein sequence ID" value="EKX92200.1"/>
    <property type="molecule type" value="Genomic_DNA"/>
</dbReference>
<evidence type="ECO:0008006" key="3">
    <source>
        <dbReference type="Google" id="ProtNLM"/>
    </source>
</evidence>
<organism evidence="1 2">
    <name type="scientific">Corynebacterium durum F0235</name>
    <dbReference type="NCBI Taxonomy" id="1035195"/>
    <lineage>
        <taxon>Bacteria</taxon>
        <taxon>Bacillati</taxon>
        <taxon>Actinomycetota</taxon>
        <taxon>Actinomycetes</taxon>
        <taxon>Mycobacteriales</taxon>
        <taxon>Corynebacteriaceae</taxon>
        <taxon>Corynebacterium</taxon>
    </lineage>
</organism>
<name>L1MMB5_9CORY</name>
<protein>
    <recommendedName>
        <fullName evidence="3">Methionine synthase</fullName>
    </recommendedName>
</protein>
<dbReference type="Proteomes" id="UP000010445">
    <property type="component" value="Unassembled WGS sequence"/>
</dbReference>
<keyword evidence="2" id="KW-1185">Reference proteome</keyword>
<dbReference type="InterPro" id="IPR038071">
    <property type="entry name" value="UROD/MetE-like_sf"/>
</dbReference>
<evidence type="ECO:0000313" key="2">
    <source>
        <dbReference type="Proteomes" id="UP000010445"/>
    </source>
</evidence>